<evidence type="ECO:0000313" key="2">
    <source>
        <dbReference type="EMBL" id="AUH64159.1"/>
    </source>
</evidence>
<dbReference type="KEGG" id="pzh:CX676_08330"/>
<proteinExistence type="predicted"/>
<organism evidence="2 3">
    <name type="scientific">Paracoccus zhejiangensis</name>
    <dbReference type="NCBI Taxonomy" id="1077935"/>
    <lineage>
        <taxon>Bacteria</taxon>
        <taxon>Pseudomonadati</taxon>
        <taxon>Pseudomonadota</taxon>
        <taxon>Alphaproteobacteria</taxon>
        <taxon>Rhodobacterales</taxon>
        <taxon>Paracoccaceae</taxon>
        <taxon>Paracoccus</taxon>
    </lineage>
</organism>
<keyword evidence="1" id="KW-1133">Transmembrane helix</keyword>
<name>A0A2H5EXY0_9RHOB</name>
<evidence type="ECO:0000256" key="1">
    <source>
        <dbReference type="SAM" id="Phobius"/>
    </source>
</evidence>
<accession>A0A2H5EXY0</accession>
<dbReference type="AlphaFoldDB" id="A0A2H5EXY0"/>
<keyword evidence="1" id="KW-0812">Transmembrane</keyword>
<dbReference type="EMBL" id="CP025430">
    <property type="protein sequence ID" value="AUH64159.1"/>
    <property type="molecule type" value="Genomic_DNA"/>
</dbReference>
<evidence type="ECO:0000313" key="3">
    <source>
        <dbReference type="Proteomes" id="UP000234530"/>
    </source>
</evidence>
<feature type="transmembrane region" description="Helical" evidence="1">
    <location>
        <begin position="21"/>
        <end position="40"/>
    </location>
</feature>
<dbReference type="Proteomes" id="UP000234530">
    <property type="component" value="Chromosome"/>
</dbReference>
<dbReference type="RefSeq" id="WP_101752197.1">
    <property type="nucleotide sequence ID" value="NZ_CP025430.1"/>
</dbReference>
<reference evidence="2 3" key="1">
    <citation type="journal article" date="2013" name="Antonie Van Leeuwenhoek">
        <title>Paracoccus zhejiangensis sp. nov., isolated from activated sludge in wastewater-treatment system.</title>
        <authorList>
            <person name="Wu Z.G."/>
            <person name="Zhang D.F."/>
            <person name="Liu Y.L."/>
            <person name="Wang F."/>
            <person name="Jiang X."/>
            <person name="Li C."/>
            <person name="Li S.P."/>
            <person name="Hong Q."/>
            <person name="Li W.J."/>
        </authorList>
    </citation>
    <scope>NUCLEOTIDE SEQUENCE [LARGE SCALE GENOMIC DNA]</scope>
    <source>
        <strain evidence="2 3">J6</strain>
    </source>
</reference>
<feature type="transmembrane region" description="Helical" evidence="1">
    <location>
        <begin position="52"/>
        <end position="72"/>
    </location>
</feature>
<gene>
    <name evidence="2" type="ORF">CX676_08330</name>
</gene>
<protein>
    <submittedName>
        <fullName evidence="2">Uncharacterized protein</fullName>
    </submittedName>
</protein>
<keyword evidence="3" id="KW-1185">Reference proteome</keyword>
<sequence length="97" mass="10759">MKQRQPLFLERASYRRRRLGDAARILPVLALMLLLLPVWWMPGLVSLTGGAIWLFCLWAGMIGLTALLHALLGASDRKARWAADAGGDAEDEGDDDR</sequence>
<keyword evidence="1" id="KW-0472">Membrane</keyword>